<gene>
    <name evidence="2" type="ORF">IM660_04210</name>
</gene>
<dbReference type="Pfam" id="PF13412">
    <property type="entry name" value="HTH_24"/>
    <property type="match status" value="1"/>
</dbReference>
<dbReference type="InterPro" id="IPR036390">
    <property type="entry name" value="WH_DNA-bd_sf"/>
</dbReference>
<comment type="similarity">
    <text evidence="1">Belongs to the ROK (NagC/XylR) family.</text>
</comment>
<dbReference type="PANTHER" id="PTHR18964">
    <property type="entry name" value="ROK (REPRESSOR, ORF, KINASE) FAMILY"/>
    <property type="match status" value="1"/>
</dbReference>
<dbReference type="InterPro" id="IPR043129">
    <property type="entry name" value="ATPase_NBD"/>
</dbReference>
<reference evidence="2 3" key="1">
    <citation type="submission" date="2020-10" db="EMBL/GenBank/DDBJ databases">
        <title>Haloactinobacterium sp. RN3S43, a bacterium isolated from saline soil.</title>
        <authorList>
            <person name="Sun J.-Q."/>
        </authorList>
    </citation>
    <scope>NUCLEOTIDE SEQUENCE [LARGE SCALE GENOMIC DNA]</scope>
    <source>
        <strain evidence="2 3">RN3S43</strain>
    </source>
</reference>
<evidence type="ECO:0000313" key="3">
    <source>
        <dbReference type="Proteomes" id="UP000593758"/>
    </source>
</evidence>
<proteinExistence type="inferred from homology"/>
<dbReference type="RefSeq" id="WP_193498161.1">
    <property type="nucleotide sequence ID" value="NZ_CP063169.1"/>
</dbReference>
<dbReference type="EMBL" id="CP063169">
    <property type="protein sequence ID" value="QOR71502.1"/>
    <property type="molecule type" value="Genomic_DNA"/>
</dbReference>
<organism evidence="2 3">
    <name type="scientific">Ruania alkalisoli</name>
    <dbReference type="NCBI Taxonomy" id="2779775"/>
    <lineage>
        <taxon>Bacteria</taxon>
        <taxon>Bacillati</taxon>
        <taxon>Actinomycetota</taxon>
        <taxon>Actinomycetes</taxon>
        <taxon>Micrococcales</taxon>
        <taxon>Ruaniaceae</taxon>
        <taxon>Ruania</taxon>
    </lineage>
</organism>
<evidence type="ECO:0000256" key="1">
    <source>
        <dbReference type="ARBA" id="ARBA00006479"/>
    </source>
</evidence>
<dbReference type="InterPro" id="IPR000600">
    <property type="entry name" value="ROK"/>
</dbReference>
<protein>
    <submittedName>
        <fullName evidence="2">ROK family transcriptional regulator</fullName>
    </submittedName>
</protein>
<dbReference type="AlphaFoldDB" id="A0A7M1SXP5"/>
<dbReference type="Gene3D" id="3.30.420.40">
    <property type="match status" value="2"/>
</dbReference>
<accession>A0A7M1SXP5</accession>
<dbReference type="CDD" id="cd00090">
    <property type="entry name" value="HTH_ARSR"/>
    <property type="match status" value="1"/>
</dbReference>
<dbReference type="InterPro" id="IPR011991">
    <property type="entry name" value="ArsR-like_HTH"/>
</dbReference>
<dbReference type="Pfam" id="PF00480">
    <property type="entry name" value="ROK"/>
    <property type="match status" value="1"/>
</dbReference>
<dbReference type="KEGG" id="halt:IM660_04210"/>
<dbReference type="SUPFAM" id="SSF46785">
    <property type="entry name" value="Winged helix' DNA-binding domain"/>
    <property type="match status" value="1"/>
</dbReference>
<dbReference type="SUPFAM" id="SSF53067">
    <property type="entry name" value="Actin-like ATPase domain"/>
    <property type="match status" value="1"/>
</dbReference>
<name>A0A7M1SXP5_9MICO</name>
<dbReference type="InterPro" id="IPR036388">
    <property type="entry name" value="WH-like_DNA-bd_sf"/>
</dbReference>
<dbReference type="Gene3D" id="1.10.10.10">
    <property type="entry name" value="Winged helix-like DNA-binding domain superfamily/Winged helix DNA-binding domain"/>
    <property type="match status" value="1"/>
</dbReference>
<keyword evidence="3" id="KW-1185">Reference proteome</keyword>
<dbReference type="PANTHER" id="PTHR18964:SF173">
    <property type="entry name" value="GLUCOKINASE"/>
    <property type="match status" value="1"/>
</dbReference>
<sequence length="382" mass="39518">MSRRKSTTAAQDEILMLIGSGRARSRRELAEALDLSPSTVSQHVQALLTEGHLVEGPAGESSGGRRPRELRLTDRDEYLGAIDLGGGHARIGLVRRGAGIVATTEIPVDLTEGAPAVIDAVAAGLTTLATGPAVDGQLVGAGISLPGPVDVTRRTVESPSRMPGWQGHDIGGLLEQATGVPVVVENDANAMALGEHFARTERVEHSVTVKAGTAIGAGIVVHGSVYHGAGGVAGDITHTRVSAAGETPCSCGNHGCLETVASGSALVRLLREQGYDVTTTADVLDRVRDADPVATTLARTAGRQLGEVLCAVVNFFNPGAVYLGGALATLEPFVSAIRSQLYAGSHPMMTRSLVIEPARLGADATLTGVVRMLDESLFRLGR</sequence>
<dbReference type="Proteomes" id="UP000593758">
    <property type="component" value="Chromosome"/>
</dbReference>
<evidence type="ECO:0000313" key="2">
    <source>
        <dbReference type="EMBL" id="QOR71502.1"/>
    </source>
</evidence>